<comment type="caution">
    <text evidence="9">The sequence shown here is derived from an EMBL/GenBank/DDBJ whole genome shotgun (WGS) entry which is preliminary data.</text>
</comment>
<dbReference type="EMBL" id="JBJUIK010000003">
    <property type="protein sequence ID" value="KAL3533905.1"/>
    <property type="molecule type" value="Genomic_DNA"/>
</dbReference>
<evidence type="ECO:0000313" key="10">
    <source>
        <dbReference type="Proteomes" id="UP001630127"/>
    </source>
</evidence>
<reference evidence="9 10" key="1">
    <citation type="submission" date="2024-11" db="EMBL/GenBank/DDBJ databases">
        <title>A near-complete genome assembly of Cinchona calisaya.</title>
        <authorList>
            <person name="Lian D.C."/>
            <person name="Zhao X.W."/>
            <person name="Wei L."/>
        </authorList>
    </citation>
    <scope>NUCLEOTIDE SEQUENCE [LARGE SCALE GENOMIC DNA]</scope>
    <source>
        <tissue evidence="9">Nenye</tissue>
    </source>
</reference>
<evidence type="ECO:0000259" key="7">
    <source>
        <dbReference type="Pfam" id="PF00931"/>
    </source>
</evidence>
<dbReference type="FunFam" id="3.40.50.300:FF:001091">
    <property type="entry name" value="Probable disease resistance protein At1g61300"/>
    <property type="match status" value="1"/>
</dbReference>
<accession>A0ABD3ARU3</accession>
<keyword evidence="2" id="KW-0433">Leucine-rich repeat</keyword>
<name>A0ABD3ARU3_9GENT</name>
<evidence type="ECO:0000256" key="3">
    <source>
        <dbReference type="ARBA" id="ARBA00022737"/>
    </source>
</evidence>
<dbReference type="AlphaFoldDB" id="A0ABD3ARU3"/>
<dbReference type="Pfam" id="PF18052">
    <property type="entry name" value="Rx_N"/>
    <property type="match status" value="1"/>
</dbReference>
<dbReference type="PANTHER" id="PTHR19338">
    <property type="entry name" value="TRANSLOCASE OF INNER MITOCHONDRIAL MEMBRANE 13 HOMOLOG"/>
    <property type="match status" value="1"/>
</dbReference>
<gene>
    <name evidence="9" type="ORF">ACH5RR_007426</name>
</gene>
<proteinExistence type="inferred from homology"/>
<comment type="similarity">
    <text evidence="1">Belongs to the disease resistance NB-LRR family.</text>
</comment>
<dbReference type="Gene3D" id="3.40.50.300">
    <property type="entry name" value="P-loop containing nucleotide triphosphate hydrolases"/>
    <property type="match status" value="1"/>
</dbReference>
<evidence type="ECO:0000256" key="4">
    <source>
        <dbReference type="ARBA" id="ARBA00022741"/>
    </source>
</evidence>
<dbReference type="GO" id="GO:0006952">
    <property type="term" value="P:defense response"/>
    <property type="evidence" value="ECO:0007669"/>
    <property type="project" value="UniProtKB-KW"/>
</dbReference>
<keyword evidence="10" id="KW-1185">Reference proteome</keyword>
<evidence type="ECO:0000313" key="9">
    <source>
        <dbReference type="EMBL" id="KAL3533905.1"/>
    </source>
</evidence>
<dbReference type="InterPro" id="IPR041118">
    <property type="entry name" value="Rx_N"/>
</dbReference>
<keyword evidence="4" id="KW-0547">Nucleotide-binding</keyword>
<protein>
    <recommendedName>
        <fullName evidence="11">Disease resistance protein At1g50180</fullName>
    </recommendedName>
</protein>
<dbReference type="SUPFAM" id="SSF52540">
    <property type="entry name" value="P-loop containing nucleoside triphosphate hydrolases"/>
    <property type="match status" value="1"/>
</dbReference>
<evidence type="ECO:0000256" key="6">
    <source>
        <dbReference type="ARBA" id="ARBA00022840"/>
    </source>
</evidence>
<dbReference type="GO" id="GO:0005524">
    <property type="term" value="F:ATP binding"/>
    <property type="evidence" value="ECO:0007669"/>
    <property type="project" value="UniProtKB-KW"/>
</dbReference>
<dbReference type="InterPro" id="IPR002182">
    <property type="entry name" value="NB-ARC"/>
</dbReference>
<dbReference type="PRINTS" id="PR00364">
    <property type="entry name" value="DISEASERSIST"/>
</dbReference>
<dbReference type="InterPro" id="IPR027417">
    <property type="entry name" value="P-loop_NTPase"/>
</dbReference>
<evidence type="ECO:0000259" key="8">
    <source>
        <dbReference type="Pfam" id="PF18052"/>
    </source>
</evidence>
<keyword evidence="5" id="KW-0611">Plant defense</keyword>
<evidence type="ECO:0000256" key="2">
    <source>
        <dbReference type="ARBA" id="ARBA00022614"/>
    </source>
</evidence>
<dbReference type="PANTHER" id="PTHR19338:SF66">
    <property type="entry name" value="NB-ARC DOMAIN-CONTAINING PROTEIN"/>
    <property type="match status" value="1"/>
</dbReference>
<sequence length="371" mass="43149">MAEAAVSLAVKTISNLLIEEAKFLRIVSDQVDQLHVELSRMRAFLKDADMRQHDEEIVKVWISQARDLAYEAEDLIESYAFKVASRRGEGIRNIFKRTVCILKECNANHNIGADINSLKTKISDLTKSFQEHGIRAIMEREEGGTISLEQQLRRTYSHVIEDDFVGLEGDVKLLVENLVMEDEIHHFRVVSIYGMGGSGKTTLAQKIYNHRRVKRYFDGYAWVCVSQKWQKEDMLQRILISLIPERREDILKWRDEELVKQLFQIQQNKKYLLVLDDVWSPDAWECIKQAFPITNKNGSKVLLTTRNKNVAEQIGPNGFHHQPRMLSDDECWELLKLKALKERCERGTRLPKFAFDFPESFITYLSSDDKL</sequence>
<evidence type="ECO:0000256" key="1">
    <source>
        <dbReference type="ARBA" id="ARBA00008894"/>
    </source>
</evidence>
<dbReference type="Gene3D" id="1.20.5.4130">
    <property type="match status" value="1"/>
</dbReference>
<organism evidence="9 10">
    <name type="scientific">Cinchona calisaya</name>
    <dbReference type="NCBI Taxonomy" id="153742"/>
    <lineage>
        <taxon>Eukaryota</taxon>
        <taxon>Viridiplantae</taxon>
        <taxon>Streptophyta</taxon>
        <taxon>Embryophyta</taxon>
        <taxon>Tracheophyta</taxon>
        <taxon>Spermatophyta</taxon>
        <taxon>Magnoliopsida</taxon>
        <taxon>eudicotyledons</taxon>
        <taxon>Gunneridae</taxon>
        <taxon>Pentapetalae</taxon>
        <taxon>asterids</taxon>
        <taxon>lamiids</taxon>
        <taxon>Gentianales</taxon>
        <taxon>Rubiaceae</taxon>
        <taxon>Cinchonoideae</taxon>
        <taxon>Cinchoneae</taxon>
        <taxon>Cinchona</taxon>
    </lineage>
</organism>
<keyword evidence="3" id="KW-0677">Repeat</keyword>
<dbReference type="InterPro" id="IPR038005">
    <property type="entry name" value="RX-like_CC"/>
</dbReference>
<dbReference type="Pfam" id="PF00931">
    <property type="entry name" value="NB-ARC"/>
    <property type="match status" value="1"/>
</dbReference>
<evidence type="ECO:0000256" key="5">
    <source>
        <dbReference type="ARBA" id="ARBA00022821"/>
    </source>
</evidence>
<keyword evidence="6" id="KW-0067">ATP-binding</keyword>
<dbReference type="CDD" id="cd14798">
    <property type="entry name" value="RX-CC_like"/>
    <property type="match status" value="1"/>
</dbReference>
<feature type="domain" description="Disease resistance N-terminal" evidence="8">
    <location>
        <begin position="5"/>
        <end position="92"/>
    </location>
</feature>
<feature type="domain" description="NB-ARC" evidence="7">
    <location>
        <begin position="169"/>
        <end position="343"/>
    </location>
</feature>
<evidence type="ECO:0008006" key="11">
    <source>
        <dbReference type="Google" id="ProtNLM"/>
    </source>
</evidence>
<dbReference type="Proteomes" id="UP001630127">
    <property type="component" value="Unassembled WGS sequence"/>
</dbReference>